<name>A0AAV7EQR6_ARIFI</name>
<dbReference type="PANTHER" id="PTHR33917:SF2">
    <property type="entry name" value="PROTEIN EXECUTER 2, CHLOROPLASTIC"/>
    <property type="match status" value="1"/>
</dbReference>
<dbReference type="AlphaFoldDB" id="A0AAV7EQR6"/>
<feature type="compositionally biased region" description="Basic and acidic residues" evidence="1">
    <location>
        <begin position="308"/>
        <end position="317"/>
    </location>
</feature>
<protein>
    <recommendedName>
        <fullName evidence="4">Protein EXECUTER 2, chloroplastic</fullName>
    </recommendedName>
</protein>
<evidence type="ECO:0000313" key="3">
    <source>
        <dbReference type="Proteomes" id="UP000825729"/>
    </source>
</evidence>
<evidence type="ECO:0008006" key="4">
    <source>
        <dbReference type="Google" id="ProtNLM"/>
    </source>
</evidence>
<feature type="region of interest" description="Disordered" evidence="1">
    <location>
        <begin position="308"/>
        <end position="330"/>
    </location>
</feature>
<dbReference type="GO" id="GO:0010343">
    <property type="term" value="P:singlet oxygen-mediated programmed cell death"/>
    <property type="evidence" value="ECO:0007669"/>
    <property type="project" value="InterPro"/>
</dbReference>
<dbReference type="Proteomes" id="UP000825729">
    <property type="component" value="Unassembled WGS sequence"/>
</dbReference>
<evidence type="ECO:0000313" key="2">
    <source>
        <dbReference type="EMBL" id="KAG9449986.1"/>
    </source>
</evidence>
<dbReference type="InterPro" id="IPR044680">
    <property type="entry name" value="EX1/2"/>
</dbReference>
<organism evidence="2 3">
    <name type="scientific">Aristolochia fimbriata</name>
    <name type="common">White veined hardy Dutchman's pipe vine</name>
    <dbReference type="NCBI Taxonomy" id="158543"/>
    <lineage>
        <taxon>Eukaryota</taxon>
        <taxon>Viridiplantae</taxon>
        <taxon>Streptophyta</taxon>
        <taxon>Embryophyta</taxon>
        <taxon>Tracheophyta</taxon>
        <taxon>Spermatophyta</taxon>
        <taxon>Magnoliopsida</taxon>
        <taxon>Magnoliidae</taxon>
        <taxon>Piperales</taxon>
        <taxon>Aristolochiaceae</taxon>
        <taxon>Aristolochia</taxon>
    </lineage>
</organism>
<dbReference type="PANTHER" id="PTHR33917">
    <property type="entry name" value="PROTEIN EXECUTER 1, CHLOROPLASTIC"/>
    <property type="match status" value="1"/>
</dbReference>
<sequence length="621" mass="69138">MVVANTWCVRNAHPFFFVRHPVVDFSLKKESSLSFASSFLQKSISRDGRSSRLSCRCTSSSDWDSKRWSQHFSEVDRAERLTSVLKLQLEDAIEKEDFVEAARLKKAIAEAASNDTVAEVMLQLKRYADASRLSRHTGTGLVGWWIGLSKDSDDPFGRVVSITPGLGRFVARIYSPRQLMSGSPGMPLFEIFLVKDVDSSYVMKVVYMQPAKAASIQSPSSPEKSIDDSSKSGDSSTEDNPDHENENQSENGADKIVSSKEVTEEVLKGVIGFLKDRIPGLKVKVMKINKPEEVKGDDQSLEQLIKEEDDKENHSSENLEDETNNVDGEGMTLEGGTGIKEGEKDNVKLFIGGILNNKEESVSKTYLRVPAEFKSMERDSFVLHIPRRDENLVVGHSQIAGLKIAAIAAEGISELMPSDVAKAFWSVDKVSSKVSRDVREVVKLALSQAQKRNRLSTETTFNRINIARDSLDPFDGLYVGAFGPYGTEVVQLRRKFGHWRNSNNMDNDCCMEFFEYVEAIKLTGDLNVPAGEVTFRAKIGKENRLANRGLYPEELGVIASYKGQGRIAEAGFRNPQWVDGELLQFNGKGLGPHVRGADLGFLYVVPEQSFLVLFDRLKLPE</sequence>
<feature type="region of interest" description="Disordered" evidence="1">
    <location>
        <begin position="213"/>
        <end position="258"/>
    </location>
</feature>
<proteinExistence type="predicted"/>
<comment type="caution">
    <text evidence="2">The sequence shown here is derived from an EMBL/GenBank/DDBJ whole genome shotgun (WGS) entry which is preliminary data.</text>
</comment>
<dbReference type="GO" id="GO:0042651">
    <property type="term" value="C:thylakoid membrane"/>
    <property type="evidence" value="ECO:0007669"/>
    <property type="project" value="TreeGrafter"/>
</dbReference>
<evidence type="ECO:0000256" key="1">
    <source>
        <dbReference type="SAM" id="MobiDB-lite"/>
    </source>
</evidence>
<gene>
    <name evidence="2" type="ORF">H6P81_009951</name>
</gene>
<accession>A0AAV7EQR6</accession>
<dbReference type="EMBL" id="JAINDJ010000004">
    <property type="protein sequence ID" value="KAG9449986.1"/>
    <property type="molecule type" value="Genomic_DNA"/>
</dbReference>
<keyword evidence="3" id="KW-1185">Reference proteome</keyword>
<dbReference type="Pfam" id="PF12014">
    <property type="entry name" value="Cyclin_D1_bind"/>
    <property type="match status" value="1"/>
</dbReference>
<reference evidence="2 3" key="1">
    <citation type="submission" date="2021-07" db="EMBL/GenBank/DDBJ databases">
        <title>The Aristolochia fimbriata genome: insights into angiosperm evolution, floral development and chemical biosynthesis.</title>
        <authorList>
            <person name="Jiao Y."/>
        </authorList>
    </citation>
    <scope>NUCLEOTIDE SEQUENCE [LARGE SCALE GENOMIC DNA]</scope>
    <source>
        <strain evidence="2">IBCAS-2021</strain>
        <tissue evidence="2">Leaf</tissue>
    </source>
</reference>